<keyword evidence="1" id="KW-0732">Signal</keyword>
<feature type="signal peptide" evidence="1">
    <location>
        <begin position="1"/>
        <end position="18"/>
    </location>
</feature>
<organism evidence="2 3">
    <name type="scientific">Zopfia rhizophila CBS 207.26</name>
    <dbReference type="NCBI Taxonomy" id="1314779"/>
    <lineage>
        <taxon>Eukaryota</taxon>
        <taxon>Fungi</taxon>
        <taxon>Dikarya</taxon>
        <taxon>Ascomycota</taxon>
        <taxon>Pezizomycotina</taxon>
        <taxon>Dothideomycetes</taxon>
        <taxon>Dothideomycetes incertae sedis</taxon>
        <taxon>Zopfiaceae</taxon>
        <taxon>Zopfia</taxon>
    </lineage>
</organism>
<dbReference type="PANTHER" id="PTHR38886">
    <property type="entry name" value="SESA DOMAIN-CONTAINING PROTEIN"/>
    <property type="match status" value="1"/>
</dbReference>
<reference evidence="2" key="1">
    <citation type="journal article" date="2020" name="Stud. Mycol.">
        <title>101 Dothideomycetes genomes: a test case for predicting lifestyles and emergence of pathogens.</title>
        <authorList>
            <person name="Haridas S."/>
            <person name="Albert R."/>
            <person name="Binder M."/>
            <person name="Bloem J."/>
            <person name="Labutti K."/>
            <person name="Salamov A."/>
            <person name="Andreopoulos B."/>
            <person name="Baker S."/>
            <person name="Barry K."/>
            <person name="Bills G."/>
            <person name="Bluhm B."/>
            <person name="Cannon C."/>
            <person name="Castanera R."/>
            <person name="Culley D."/>
            <person name="Daum C."/>
            <person name="Ezra D."/>
            <person name="Gonzalez J."/>
            <person name="Henrissat B."/>
            <person name="Kuo A."/>
            <person name="Liang C."/>
            <person name="Lipzen A."/>
            <person name="Lutzoni F."/>
            <person name="Magnuson J."/>
            <person name="Mondo S."/>
            <person name="Nolan M."/>
            <person name="Ohm R."/>
            <person name="Pangilinan J."/>
            <person name="Park H.-J."/>
            <person name="Ramirez L."/>
            <person name="Alfaro M."/>
            <person name="Sun H."/>
            <person name="Tritt A."/>
            <person name="Yoshinaga Y."/>
            <person name="Zwiers L.-H."/>
            <person name="Turgeon B."/>
            <person name="Goodwin S."/>
            <person name="Spatafora J."/>
            <person name="Crous P."/>
            <person name="Grigoriev I."/>
        </authorList>
    </citation>
    <scope>NUCLEOTIDE SEQUENCE</scope>
    <source>
        <strain evidence="2">CBS 207.26</strain>
    </source>
</reference>
<dbReference type="Proteomes" id="UP000800200">
    <property type="component" value="Unassembled WGS sequence"/>
</dbReference>
<proteinExistence type="predicted"/>
<dbReference type="PROSITE" id="PS51257">
    <property type="entry name" value="PROKAR_LIPOPROTEIN"/>
    <property type="match status" value="1"/>
</dbReference>
<keyword evidence="3" id="KW-1185">Reference proteome</keyword>
<protein>
    <recommendedName>
        <fullName evidence="4">Fungal N-terminal domain-containing protein</fullName>
    </recommendedName>
</protein>
<gene>
    <name evidence="2" type="ORF">K469DRAFT_779826</name>
</gene>
<accession>A0A6A6E4J5</accession>
<evidence type="ECO:0000313" key="2">
    <source>
        <dbReference type="EMBL" id="KAF2185080.1"/>
    </source>
</evidence>
<dbReference type="AlphaFoldDB" id="A0A6A6E4J5"/>
<dbReference type="PANTHER" id="PTHR38886:SF1">
    <property type="entry name" value="NACHT-NTPASE AND P-LOOP NTPASES N-TERMINAL DOMAIN-CONTAINING PROTEIN"/>
    <property type="match status" value="1"/>
</dbReference>
<name>A0A6A6E4J5_9PEZI</name>
<dbReference type="EMBL" id="ML994635">
    <property type="protein sequence ID" value="KAF2185080.1"/>
    <property type="molecule type" value="Genomic_DNA"/>
</dbReference>
<dbReference type="OrthoDB" id="3045089at2759"/>
<evidence type="ECO:0000313" key="3">
    <source>
        <dbReference type="Proteomes" id="UP000800200"/>
    </source>
</evidence>
<evidence type="ECO:0000256" key="1">
    <source>
        <dbReference type="SAM" id="SignalP"/>
    </source>
</evidence>
<sequence>MWRSCIIFLTTTITGCGCDRLQPPRTVECILQITYPLFMREVVLTVASFIFFQNSLPYEVPCTYVHSQLPTYMPITFGSVGDIISVCLLVKDLVNTLNDSRGSSTEYQEVIRELGILDRTLLEVEIFVRTHENTIELNALCETARRSVENSQRLVERFFERAREYEASLGGNSRGSGRKGKNVVRRAARKVQWRVGEKEELDKFRAEIAANSASLSMLLAAASVKLQTINSKKIDDGLKRSDWKTHDAFQKQGNTLQEIIRTLEETNRLIMNANAASGSSGMQGRAAWANKLAQEMKNLMLEVIATNLATYKAVIDIQRAAPTRSITEETFLLEDAIGRVAPVPSSTSTPGKRLIQSCESDFGKGRASIKC</sequence>
<feature type="chain" id="PRO_5025580781" description="Fungal N-terminal domain-containing protein" evidence="1">
    <location>
        <begin position="19"/>
        <end position="371"/>
    </location>
</feature>
<evidence type="ECO:0008006" key="4">
    <source>
        <dbReference type="Google" id="ProtNLM"/>
    </source>
</evidence>